<keyword evidence="9 17" id="KW-0573">Peptidoglycan synthesis</keyword>
<keyword evidence="5 17" id="KW-1003">Cell membrane</keyword>
<dbReference type="InterPro" id="IPR003824">
    <property type="entry name" value="UppP"/>
</dbReference>
<dbReference type="GO" id="GO:0008360">
    <property type="term" value="P:regulation of cell shape"/>
    <property type="evidence" value="ECO:0007669"/>
    <property type="project" value="UniProtKB-KW"/>
</dbReference>
<dbReference type="RefSeq" id="WP_262398053.1">
    <property type="nucleotide sequence ID" value="NZ_JACRTC010000006.1"/>
</dbReference>
<keyword evidence="8 17" id="KW-0133">Cell shape</keyword>
<evidence type="ECO:0000256" key="3">
    <source>
        <dbReference type="ARBA" id="ARBA00012374"/>
    </source>
</evidence>
<comment type="subcellular location">
    <subcellularLocation>
        <location evidence="1 17">Cell membrane</location>
        <topology evidence="1 17">Multi-pass membrane protein</topology>
    </subcellularLocation>
</comment>
<name>A0A926ICC1_9FIRM</name>
<dbReference type="Pfam" id="PF02673">
    <property type="entry name" value="BacA"/>
    <property type="match status" value="1"/>
</dbReference>
<accession>A0A926ICC1</accession>
<keyword evidence="7 17" id="KW-0378">Hydrolase</keyword>
<evidence type="ECO:0000256" key="11">
    <source>
        <dbReference type="ARBA" id="ARBA00023136"/>
    </source>
</evidence>
<evidence type="ECO:0000256" key="4">
    <source>
        <dbReference type="ARBA" id="ARBA00021581"/>
    </source>
</evidence>
<evidence type="ECO:0000256" key="8">
    <source>
        <dbReference type="ARBA" id="ARBA00022960"/>
    </source>
</evidence>
<evidence type="ECO:0000313" key="19">
    <source>
        <dbReference type="Proteomes" id="UP000660861"/>
    </source>
</evidence>
<evidence type="ECO:0000256" key="14">
    <source>
        <dbReference type="ARBA" id="ARBA00032707"/>
    </source>
</evidence>
<dbReference type="GO" id="GO:0009252">
    <property type="term" value="P:peptidoglycan biosynthetic process"/>
    <property type="evidence" value="ECO:0007669"/>
    <property type="project" value="UniProtKB-KW"/>
</dbReference>
<evidence type="ECO:0000256" key="2">
    <source>
        <dbReference type="ARBA" id="ARBA00010621"/>
    </source>
</evidence>
<keyword evidence="6 17" id="KW-0812">Transmembrane</keyword>
<feature type="transmembrane region" description="Helical" evidence="17">
    <location>
        <begin position="193"/>
        <end position="212"/>
    </location>
</feature>
<feature type="transmembrane region" description="Helical" evidence="17">
    <location>
        <begin position="124"/>
        <end position="141"/>
    </location>
</feature>
<evidence type="ECO:0000256" key="6">
    <source>
        <dbReference type="ARBA" id="ARBA00022692"/>
    </source>
</evidence>
<keyword evidence="19" id="KW-1185">Reference proteome</keyword>
<dbReference type="PANTHER" id="PTHR30622:SF2">
    <property type="entry name" value="UNDECAPRENYL-DIPHOSPHATASE"/>
    <property type="match status" value="1"/>
</dbReference>
<evidence type="ECO:0000256" key="1">
    <source>
        <dbReference type="ARBA" id="ARBA00004651"/>
    </source>
</evidence>
<comment type="catalytic activity">
    <reaction evidence="16 17">
        <text>di-trans,octa-cis-undecaprenyl diphosphate + H2O = di-trans,octa-cis-undecaprenyl phosphate + phosphate + H(+)</text>
        <dbReference type="Rhea" id="RHEA:28094"/>
        <dbReference type="ChEBI" id="CHEBI:15377"/>
        <dbReference type="ChEBI" id="CHEBI:15378"/>
        <dbReference type="ChEBI" id="CHEBI:43474"/>
        <dbReference type="ChEBI" id="CHEBI:58405"/>
        <dbReference type="ChEBI" id="CHEBI:60392"/>
        <dbReference type="EC" id="3.6.1.27"/>
    </reaction>
</comment>
<feature type="transmembrane region" description="Helical" evidence="17">
    <location>
        <begin position="94"/>
        <end position="112"/>
    </location>
</feature>
<dbReference type="HAMAP" id="MF_01006">
    <property type="entry name" value="Undec_diphosphatase"/>
    <property type="match status" value="1"/>
</dbReference>
<evidence type="ECO:0000256" key="17">
    <source>
        <dbReference type="HAMAP-Rule" id="MF_01006"/>
    </source>
</evidence>
<comment type="caution">
    <text evidence="18">The sequence shown here is derived from an EMBL/GenBank/DDBJ whole genome shotgun (WGS) entry which is preliminary data.</text>
</comment>
<evidence type="ECO:0000313" key="18">
    <source>
        <dbReference type="EMBL" id="MBC8570960.1"/>
    </source>
</evidence>
<dbReference type="AlphaFoldDB" id="A0A926ICC1"/>
<proteinExistence type="inferred from homology"/>
<comment type="similarity">
    <text evidence="2 17">Belongs to the UppP family.</text>
</comment>
<keyword evidence="10 17" id="KW-1133">Transmembrane helix</keyword>
<dbReference type="GO" id="GO:0050380">
    <property type="term" value="F:undecaprenyl-diphosphatase activity"/>
    <property type="evidence" value="ECO:0007669"/>
    <property type="project" value="UniProtKB-UniRule"/>
</dbReference>
<evidence type="ECO:0000256" key="7">
    <source>
        <dbReference type="ARBA" id="ARBA00022801"/>
    </source>
</evidence>
<organism evidence="18 19">
    <name type="scientific">Zongyangia hominis</name>
    <dbReference type="NCBI Taxonomy" id="2763677"/>
    <lineage>
        <taxon>Bacteria</taxon>
        <taxon>Bacillati</taxon>
        <taxon>Bacillota</taxon>
        <taxon>Clostridia</taxon>
        <taxon>Eubacteriales</taxon>
        <taxon>Oscillospiraceae</taxon>
        <taxon>Zongyangia</taxon>
    </lineage>
</organism>
<protein>
    <recommendedName>
        <fullName evidence="4 17">Undecaprenyl-diphosphatase</fullName>
        <ecNumber evidence="3 17">3.6.1.27</ecNumber>
    </recommendedName>
    <alternativeName>
        <fullName evidence="15 17">Bacitracin resistance protein</fullName>
    </alternativeName>
    <alternativeName>
        <fullName evidence="14 17">Undecaprenyl pyrophosphate phosphatase</fullName>
    </alternativeName>
</protein>
<evidence type="ECO:0000256" key="9">
    <source>
        <dbReference type="ARBA" id="ARBA00022984"/>
    </source>
</evidence>
<keyword evidence="11 17" id="KW-0472">Membrane</keyword>
<evidence type="ECO:0000256" key="16">
    <source>
        <dbReference type="ARBA" id="ARBA00047594"/>
    </source>
</evidence>
<dbReference type="EMBL" id="JACRTC010000006">
    <property type="protein sequence ID" value="MBC8570960.1"/>
    <property type="molecule type" value="Genomic_DNA"/>
</dbReference>
<dbReference type="GO" id="GO:0005886">
    <property type="term" value="C:plasma membrane"/>
    <property type="evidence" value="ECO:0007669"/>
    <property type="project" value="UniProtKB-SubCell"/>
</dbReference>
<gene>
    <name evidence="17" type="primary">uppP</name>
    <name evidence="18" type="ORF">H8709_08980</name>
</gene>
<sequence>MSILNAIFQAIVQGLTEFLPVSSSGHLSLVQHFTGVSGETGIFFSIMLHLGTLIAVFVAFWPTIKRLIVEFFLMIGDIFRGRFRLKEANPYRRMILLLIVSLVPLIPFYFLSDFYKGLASDKSILAEGICFLITAALLFIADRRMDGRKTAKNMRFADAVAIGIAQGIAPLPGVSRSGSTISVGLMCGLKKEYAVKFSFIMGIPAVLAANLVELKDAMEVGTQGVGAAALIVGVLVSAVVGFLAIKMVQWLLKENKFKIFAYYTLILGILVITIAIIELLMGQNIAAFFGWIK</sequence>
<comment type="function">
    <text evidence="17">Catalyzes the dephosphorylation of undecaprenyl diphosphate (UPP). Confers resistance to bacitracin.</text>
</comment>
<reference evidence="18" key="1">
    <citation type="submission" date="2020-08" db="EMBL/GenBank/DDBJ databases">
        <title>Genome public.</title>
        <authorList>
            <person name="Liu C."/>
            <person name="Sun Q."/>
        </authorList>
    </citation>
    <scope>NUCLEOTIDE SEQUENCE</scope>
    <source>
        <strain evidence="18">NSJ-54</strain>
    </source>
</reference>
<dbReference type="EC" id="3.6.1.27" evidence="3 17"/>
<evidence type="ECO:0000256" key="10">
    <source>
        <dbReference type="ARBA" id="ARBA00022989"/>
    </source>
</evidence>
<evidence type="ECO:0000256" key="15">
    <source>
        <dbReference type="ARBA" id="ARBA00032932"/>
    </source>
</evidence>
<evidence type="ECO:0000256" key="5">
    <source>
        <dbReference type="ARBA" id="ARBA00022475"/>
    </source>
</evidence>
<dbReference type="GO" id="GO:0046677">
    <property type="term" value="P:response to antibiotic"/>
    <property type="evidence" value="ECO:0007669"/>
    <property type="project" value="UniProtKB-UniRule"/>
</dbReference>
<dbReference type="PANTHER" id="PTHR30622">
    <property type="entry name" value="UNDECAPRENYL-DIPHOSPHATASE"/>
    <property type="match status" value="1"/>
</dbReference>
<comment type="miscellaneous">
    <text evidence="17">Bacitracin is thought to be involved in the inhibition of peptidoglycan synthesis by sequestering undecaprenyl diphosphate, thereby reducing the pool of lipid carrier available.</text>
</comment>
<dbReference type="GO" id="GO:0071555">
    <property type="term" value="P:cell wall organization"/>
    <property type="evidence" value="ECO:0007669"/>
    <property type="project" value="UniProtKB-KW"/>
</dbReference>
<keyword evidence="12 17" id="KW-0046">Antibiotic resistance</keyword>
<evidence type="ECO:0000256" key="13">
    <source>
        <dbReference type="ARBA" id="ARBA00023316"/>
    </source>
</evidence>
<evidence type="ECO:0000256" key="12">
    <source>
        <dbReference type="ARBA" id="ARBA00023251"/>
    </source>
</evidence>
<keyword evidence="13 17" id="KW-0961">Cell wall biogenesis/degradation</keyword>
<feature type="transmembrane region" description="Helical" evidence="17">
    <location>
        <begin position="260"/>
        <end position="281"/>
    </location>
</feature>
<dbReference type="Proteomes" id="UP000660861">
    <property type="component" value="Unassembled WGS sequence"/>
</dbReference>
<feature type="transmembrane region" description="Helical" evidence="17">
    <location>
        <begin position="42"/>
        <end position="64"/>
    </location>
</feature>
<feature type="transmembrane region" description="Helical" evidence="17">
    <location>
        <begin position="224"/>
        <end position="248"/>
    </location>
</feature>